<dbReference type="RefSeq" id="WP_007202122.1">
    <property type="nucleotide sequence ID" value="NZ_AKKV01000025.1"/>
</dbReference>
<proteinExistence type="predicted"/>
<organism evidence="2 3">
    <name type="scientific">Fictibacillus macauensis ZFHKF-1</name>
    <dbReference type="NCBI Taxonomy" id="1196324"/>
    <lineage>
        <taxon>Bacteria</taxon>
        <taxon>Bacillati</taxon>
        <taxon>Bacillota</taxon>
        <taxon>Bacilli</taxon>
        <taxon>Bacillales</taxon>
        <taxon>Fictibacillaceae</taxon>
        <taxon>Fictibacillus</taxon>
    </lineage>
</organism>
<accession>I8AIP1</accession>
<evidence type="ECO:0000313" key="3">
    <source>
        <dbReference type="Proteomes" id="UP000004080"/>
    </source>
</evidence>
<evidence type="ECO:0000256" key="1">
    <source>
        <dbReference type="SAM" id="Coils"/>
    </source>
</evidence>
<evidence type="ECO:0000313" key="2">
    <source>
        <dbReference type="EMBL" id="EIT85597.1"/>
    </source>
</evidence>
<feature type="coiled-coil region" evidence="1">
    <location>
        <begin position="28"/>
        <end position="80"/>
    </location>
</feature>
<keyword evidence="3" id="KW-1185">Reference proteome</keyword>
<protein>
    <submittedName>
        <fullName evidence="2">Uncharacterized protein</fullName>
    </submittedName>
</protein>
<name>I8AIP1_9BACL</name>
<keyword evidence="1" id="KW-0175">Coiled coil</keyword>
<dbReference type="EMBL" id="AKKV01000025">
    <property type="protein sequence ID" value="EIT85597.1"/>
    <property type="molecule type" value="Genomic_DNA"/>
</dbReference>
<reference evidence="2 3" key="1">
    <citation type="journal article" date="2012" name="J. Bacteriol.">
        <title>Genome of Bacillus macauensis ZFHKF-1, a Long-Chain-Forming Bacterium.</title>
        <authorList>
            <person name="Cai L."/>
            <person name="Zhang T."/>
        </authorList>
    </citation>
    <scope>NUCLEOTIDE SEQUENCE [LARGE SCALE GENOMIC DNA]</scope>
    <source>
        <strain evidence="2 3">ZFHKF-1</strain>
    </source>
</reference>
<gene>
    <name evidence="2" type="ORF">A374_10188</name>
</gene>
<dbReference type="Proteomes" id="UP000004080">
    <property type="component" value="Unassembled WGS sequence"/>
</dbReference>
<comment type="caution">
    <text evidence="2">The sequence shown here is derived from an EMBL/GenBank/DDBJ whole genome shotgun (WGS) entry which is preliminary data.</text>
</comment>
<dbReference type="AlphaFoldDB" id="I8AIP1"/>
<sequence>MRSLPLNEEQASLHTCLLFKVLPRQLLQEELEELVQLDELELVQLELEELELEELELVQLELEELELDELELDELELDELSLELKFSLKLKCSLNSMTKVGVWSTELS</sequence>